<accession>A0A165KMZ7</accession>
<dbReference type="InParanoid" id="A0A165KMZ7"/>
<feature type="domain" description="Major facilitator superfamily (MFS) profile" evidence="8">
    <location>
        <begin position="1"/>
        <end position="441"/>
    </location>
</feature>
<feature type="region of interest" description="Disordered" evidence="6">
    <location>
        <begin position="447"/>
        <end position="489"/>
    </location>
</feature>
<proteinExistence type="predicted"/>
<evidence type="ECO:0000313" key="10">
    <source>
        <dbReference type="Proteomes" id="UP000077266"/>
    </source>
</evidence>
<feature type="transmembrane region" description="Helical" evidence="7">
    <location>
        <begin position="302"/>
        <end position="319"/>
    </location>
</feature>
<reference evidence="9 10" key="1">
    <citation type="journal article" date="2016" name="Mol. Biol. Evol.">
        <title>Comparative Genomics of Early-Diverging Mushroom-Forming Fungi Provides Insights into the Origins of Lignocellulose Decay Capabilities.</title>
        <authorList>
            <person name="Nagy L.G."/>
            <person name="Riley R."/>
            <person name="Tritt A."/>
            <person name="Adam C."/>
            <person name="Daum C."/>
            <person name="Floudas D."/>
            <person name="Sun H."/>
            <person name="Yadav J.S."/>
            <person name="Pangilinan J."/>
            <person name="Larsson K.H."/>
            <person name="Matsuura K."/>
            <person name="Barry K."/>
            <person name="Labutti K."/>
            <person name="Kuo R."/>
            <person name="Ohm R.A."/>
            <person name="Bhattacharya S.S."/>
            <person name="Shirouzu T."/>
            <person name="Yoshinaga Y."/>
            <person name="Martin F.M."/>
            <person name="Grigoriev I.V."/>
            <person name="Hibbett D.S."/>
        </authorList>
    </citation>
    <scope>NUCLEOTIDE SEQUENCE [LARGE SCALE GENOMIC DNA]</scope>
    <source>
        <strain evidence="9 10">HHB12029</strain>
    </source>
</reference>
<dbReference type="FunFam" id="1.20.1250.20:FF:000013">
    <property type="entry name" value="MFS general substrate transporter"/>
    <property type="match status" value="1"/>
</dbReference>
<dbReference type="Proteomes" id="UP000077266">
    <property type="component" value="Unassembled WGS sequence"/>
</dbReference>
<feature type="transmembrane region" description="Helical" evidence="7">
    <location>
        <begin position="119"/>
        <end position="143"/>
    </location>
</feature>
<dbReference type="PANTHER" id="PTHR43791">
    <property type="entry name" value="PERMEASE-RELATED"/>
    <property type="match status" value="1"/>
</dbReference>
<evidence type="ECO:0000259" key="8">
    <source>
        <dbReference type="PROSITE" id="PS50850"/>
    </source>
</evidence>
<evidence type="ECO:0000313" key="9">
    <source>
        <dbReference type="EMBL" id="KZV96590.1"/>
    </source>
</evidence>
<evidence type="ECO:0000256" key="2">
    <source>
        <dbReference type="ARBA" id="ARBA00022448"/>
    </source>
</evidence>
<feature type="transmembrane region" description="Helical" evidence="7">
    <location>
        <begin position="326"/>
        <end position="344"/>
    </location>
</feature>
<feature type="transmembrane region" description="Helical" evidence="7">
    <location>
        <begin position="385"/>
        <end position="406"/>
    </location>
</feature>
<dbReference type="GO" id="GO:0016020">
    <property type="term" value="C:membrane"/>
    <property type="evidence" value="ECO:0007669"/>
    <property type="project" value="UniProtKB-SubCell"/>
</dbReference>
<evidence type="ECO:0000256" key="1">
    <source>
        <dbReference type="ARBA" id="ARBA00004141"/>
    </source>
</evidence>
<feature type="transmembrane region" description="Helical" evidence="7">
    <location>
        <begin position="94"/>
        <end position="113"/>
    </location>
</feature>
<evidence type="ECO:0000256" key="7">
    <source>
        <dbReference type="SAM" id="Phobius"/>
    </source>
</evidence>
<feature type="transmembrane region" description="Helical" evidence="7">
    <location>
        <begin position="188"/>
        <end position="210"/>
    </location>
</feature>
<feature type="transmembrane region" description="Helical" evidence="7">
    <location>
        <begin position="155"/>
        <end position="176"/>
    </location>
</feature>
<protein>
    <submittedName>
        <fullName evidence="9">MFS general substrate transporter</fullName>
    </submittedName>
</protein>
<feature type="region of interest" description="Disordered" evidence="6">
    <location>
        <begin position="61"/>
        <end position="85"/>
    </location>
</feature>
<dbReference type="OrthoDB" id="2985014at2759"/>
<organism evidence="9 10">
    <name type="scientific">Exidia glandulosa HHB12029</name>
    <dbReference type="NCBI Taxonomy" id="1314781"/>
    <lineage>
        <taxon>Eukaryota</taxon>
        <taxon>Fungi</taxon>
        <taxon>Dikarya</taxon>
        <taxon>Basidiomycota</taxon>
        <taxon>Agaricomycotina</taxon>
        <taxon>Agaricomycetes</taxon>
        <taxon>Auriculariales</taxon>
        <taxon>Exidiaceae</taxon>
        <taxon>Exidia</taxon>
    </lineage>
</organism>
<dbReference type="AlphaFoldDB" id="A0A165KMZ7"/>
<dbReference type="Pfam" id="PF07690">
    <property type="entry name" value="MFS_1"/>
    <property type="match status" value="1"/>
</dbReference>
<feature type="transmembrane region" description="Helical" evidence="7">
    <location>
        <begin position="261"/>
        <end position="282"/>
    </location>
</feature>
<feature type="transmembrane region" description="Helical" evidence="7">
    <location>
        <begin position="418"/>
        <end position="437"/>
    </location>
</feature>
<evidence type="ECO:0000256" key="4">
    <source>
        <dbReference type="ARBA" id="ARBA00022989"/>
    </source>
</evidence>
<name>A0A165KMZ7_EXIGL</name>
<feature type="transmembrane region" description="Helical" evidence="7">
    <location>
        <begin position="350"/>
        <end position="373"/>
    </location>
</feature>
<feature type="compositionally biased region" description="Polar residues" evidence="6">
    <location>
        <begin position="61"/>
        <end position="70"/>
    </location>
</feature>
<comment type="subcellular location">
    <subcellularLocation>
        <location evidence="1">Membrane</location>
        <topology evidence="1">Multi-pass membrane protein</topology>
    </subcellularLocation>
</comment>
<dbReference type="SUPFAM" id="SSF103473">
    <property type="entry name" value="MFS general substrate transporter"/>
    <property type="match status" value="1"/>
</dbReference>
<feature type="compositionally biased region" description="Basic and acidic residues" evidence="6">
    <location>
        <begin position="472"/>
        <end position="483"/>
    </location>
</feature>
<keyword evidence="3 7" id="KW-0812">Transmembrane</keyword>
<dbReference type="PROSITE" id="PS50850">
    <property type="entry name" value="MFS"/>
    <property type="match status" value="1"/>
</dbReference>
<dbReference type="InterPro" id="IPR020846">
    <property type="entry name" value="MFS_dom"/>
</dbReference>
<keyword evidence="4 7" id="KW-1133">Transmembrane helix</keyword>
<dbReference type="PANTHER" id="PTHR43791:SF85">
    <property type="entry name" value="TRANSPORTER, PUTATIVE (AFU_ORTHOLOGUE AFUA_6G00710)-RELATED"/>
    <property type="match status" value="1"/>
</dbReference>
<keyword evidence="10" id="KW-1185">Reference proteome</keyword>
<sequence>MHFRSSELHRESRRWVQEDFMRIILQDRTNIGNARIGGLQKALNITDAQYSLSLTVTYSRFQNKPDTPQNREAGARRTEPPTKPARKAYIGPHILMPTMVVSWGIVATLQGLVKNYRGLLAARFFLGLCEAGGLLPGVSLYIASFYPRSILQLRLALLFTATSLAGAFSGLLASGILHMDGIGGLDGWAWIFILEGILTVIIGIGIAFILPSSIRTAKYLTLAEKDAAESALFASHGTPGVSRDSKVNAAQVIQTLTSPHLWLMCPLFFFNGTRLFGLAVFAPSIVNALIGNHPVRAQLLTVPPYAVAFVTCLAAAFVSDRWGRRGACTIVFSTISIVGYAIFLRSHNRAVNYFALFLQTVGAYGVPPAITAWTANNFAPHYKRATALAIVLILSVAGGILSTWIFTDPPRYARATTINLAFSVAEVVFAVLNILYLRRLNHTKQHEKKTKQDRAGVTEKGGEESGSSDADADVRKEVDDRDAGFLYTL</sequence>
<dbReference type="STRING" id="1314781.A0A165KMZ7"/>
<dbReference type="GO" id="GO:0022857">
    <property type="term" value="F:transmembrane transporter activity"/>
    <property type="evidence" value="ECO:0007669"/>
    <property type="project" value="InterPro"/>
</dbReference>
<dbReference type="EMBL" id="KV425941">
    <property type="protein sequence ID" value="KZV96590.1"/>
    <property type="molecule type" value="Genomic_DNA"/>
</dbReference>
<dbReference type="Gene3D" id="1.20.1250.20">
    <property type="entry name" value="MFS general substrate transporter like domains"/>
    <property type="match status" value="2"/>
</dbReference>
<feature type="compositionally biased region" description="Basic and acidic residues" evidence="6">
    <location>
        <begin position="450"/>
        <end position="463"/>
    </location>
</feature>
<keyword evidence="5 7" id="KW-0472">Membrane</keyword>
<keyword evidence="2" id="KW-0813">Transport</keyword>
<gene>
    <name evidence="9" type="ORF">EXIGLDRAFT_609042</name>
</gene>
<dbReference type="InterPro" id="IPR036259">
    <property type="entry name" value="MFS_trans_sf"/>
</dbReference>
<evidence type="ECO:0000256" key="6">
    <source>
        <dbReference type="SAM" id="MobiDB-lite"/>
    </source>
</evidence>
<evidence type="ECO:0000256" key="5">
    <source>
        <dbReference type="ARBA" id="ARBA00023136"/>
    </source>
</evidence>
<dbReference type="InterPro" id="IPR011701">
    <property type="entry name" value="MFS"/>
</dbReference>
<evidence type="ECO:0000256" key="3">
    <source>
        <dbReference type="ARBA" id="ARBA00022692"/>
    </source>
</evidence>